<comment type="similarity">
    <text evidence="1">Belongs to the phD/YefM antitoxin family.</text>
</comment>
<accession>A0A1D7TJZ6</accession>
<dbReference type="KEGG" id="shal:SHALO_1449"/>
<dbReference type="Gene3D" id="3.40.1620.10">
    <property type="entry name" value="YefM-like domain"/>
    <property type="match status" value="1"/>
</dbReference>
<reference evidence="3" key="1">
    <citation type="submission" date="2016-08" db="EMBL/GenBank/DDBJ databases">
        <title>Complete genome sequence of the organohalide-respiring Epsilonproteobacterium Sulfurospirillum halorespirans.</title>
        <authorList>
            <person name="Goris T."/>
            <person name="Zimmermann J."/>
            <person name="Schenz B."/>
            <person name="Lemos M."/>
            <person name="Hackermueller J."/>
            <person name="Diekert G."/>
        </authorList>
    </citation>
    <scope>NUCLEOTIDE SEQUENCE [LARGE SCALE GENOMIC DNA]</scope>
    <source>
        <strain>DSM 13726</strain>
        <strain evidence="3">PCE-M2</strain>
    </source>
</reference>
<dbReference type="SUPFAM" id="SSF143120">
    <property type="entry name" value="YefM-like"/>
    <property type="match status" value="1"/>
</dbReference>
<dbReference type="Proteomes" id="UP000094609">
    <property type="component" value="Chromosome"/>
</dbReference>
<dbReference type="AlphaFoldDB" id="A0A1D7TJZ6"/>
<dbReference type="InterPro" id="IPR036165">
    <property type="entry name" value="YefM-like_sf"/>
</dbReference>
<sequence>MTYAKNEIMTATDMVRNFSSVLGSLSKGENKRIVIVKNNRFEAVMITVDEYEKMSEAVHILEKIYASTKKKSDG</sequence>
<proteinExistence type="inferred from homology"/>
<protein>
    <submittedName>
        <fullName evidence="2">Phd_YefM antitoxin superfamily protein</fullName>
    </submittedName>
</protein>
<dbReference type="STRING" id="1193502.SHALO_1449"/>
<evidence type="ECO:0000313" key="3">
    <source>
        <dbReference type="Proteomes" id="UP000094609"/>
    </source>
</evidence>
<dbReference type="PATRIC" id="fig|1193502.14.peg.1468"/>
<dbReference type="RefSeq" id="WP_037955545.1">
    <property type="nucleotide sequence ID" value="NZ_CP017111.1"/>
</dbReference>
<dbReference type="EMBL" id="CP017111">
    <property type="protein sequence ID" value="AOO65224.1"/>
    <property type="molecule type" value="Genomic_DNA"/>
</dbReference>
<organism evidence="2 3">
    <name type="scientific">Sulfurospirillum halorespirans DSM 13726</name>
    <dbReference type="NCBI Taxonomy" id="1193502"/>
    <lineage>
        <taxon>Bacteria</taxon>
        <taxon>Pseudomonadati</taxon>
        <taxon>Campylobacterota</taxon>
        <taxon>Epsilonproteobacteria</taxon>
        <taxon>Campylobacterales</taxon>
        <taxon>Sulfurospirillaceae</taxon>
        <taxon>Sulfurospirillum</taxon>
    </lineage>
</organism>
<gene>
    <name evidence="2" type="ORF">SHALO_1449</name>
</gene>
<name>A0A1D7TJZ6_9BACT</name>
<evidence type="ECO:0000256" key="1">
    <source>
        <dbReference type="ARBA" id="ARBA00009981"/>
    </source>
</evidence>
<evidence type="ECO:0000313" key="2">
    <source>
        <dbReference type="EMBL" id="AOO65224.1"/>
    </source>
</evidence>
<keyword evidence="3" id="KW-1185">Reference proteome</keyword>